<sequence>MPNVTHGAVGRRGHAGGRSSCLFQSAGGTTPLVLNGSRTEGNSVFSARSIRSAFGSAAHGVIRGRGVARLAAVAAASGLVATGALVTAGPAAAEGAPQHRGGATATLGGLQTYDQAVIRENGSSQRVPAGLFEMPVEDGGTLQTYSVDLHNPTRKDAGYQETPWSGTSLQGNRDAGKIRWILQHSYPQVNDLAALAEKAGAKSLTEQTAAAGTQVAIWRYSDRTEVEAVDPQAEKLADHLERSARHSAEPRASLTLEPPAVSGHPGERLGPVTVRTDAEAVTVTPPADSVTSGVKIVGKDGKPVKSAGNGTRLYFEVPKDAPDGTAALSVQASTTVPVGRAFTSESRSQTQILAGSSESTVSASATADWATEGAIPALSAVKNCAKSGVDITASNKGDQPFTFHLMEAEHTIEAGTSQTVTIPLQEDQAYDFTIQGPSGFEKRFTGMLDCRTEGAAIDTKAHPANEPRPASAGGTTGMGGGDLAETGSSGDTPLMIGVAVAFVVLGGAVVFLLRKKKDPAGTPAQGSTEK</sequence>
<gene>
    <name evidence="5" type="ORF">I8755_13670</name>
</gene>
<dbReference type="EMBL" id="CP065959">
    <property type="protein sequence ID" value="QQC89352.1"/>
    <property type="molecule type" value="Genomic_DNA"/>
</dbReference>
<dbReference type="Proteomes" id="UP000596130">
    <property type="component" value="Chromosome"/>
</dbReference>
<dbReference type="Pfam" id="PF05506">
    <property type="entry name" value="PLipase_C_C"/>
    <property type="match status" value="1"/>
</dbReference>
<evidence type="ECO:0000313" key="5">
    <source>
        <dbReference type="EMBL" id="QQC89352.1"/>
    </source>
</evidence>
<feature type="transmembrane region" description="Helical" evidence="2">
    <location>
        <begin position="494"/>
        <end position="513"/>
    </location>
</feature>
<organism evidence="5 6">
    <name type="scientific">Streptomyces alfalfae</name>
    <dbReference type="NCBI Taxonomy" id="1642299"/>
    <lineage>
        <taxon>Bacteria</taxon>
        <taxon>Bacillati</taxon>
        <taxon>Actinomycetota</taxon>
        <taxon>Actinomycetes</taxon>
        <taxon>Kitasatosporales</taxon>
        <taxon>Streptomycetaceae</taxon>
        <taxon>Streptomyces</taxon>
    </lineage>
</organism>
<evidence type="ECO:0000256" key="2">
    <source>
        <dbReference type="SAM" id="Phobius"/>
    </source>
</evidence>
<feature type="region of interest" description="Disordered" evidence="1">
    <location>
        <begin position="241"/>
        <end position="268"/>
    </location>
</feature>
<dbReference type="NCBIfam" id="NF041528">
    <property type="entry name" value="strep_LAETG"/>
    <property type="match status" value="1"/>
</dbReference>
<accession>A0A7T4PFS7</accession>
<dbReference type="GO" id="GO:0004629">
    <property type="term" value="F:phospholipase C activity"/>
    <property type="evidence" value="ECO:0007669"/>
    <property type="project" value="InterPro"/>
</dbReference>
<dbReference type="NCBIfam" id="TIGR03934">
    <property type="entry name" value="TQXA_dom"/>
    <property type="match status" value="1"/>
</dbReference>
<evidence type="ECO:0000259" key="4">
    <source>
        <dbReference type="Pfam" id="PF08341"/>
    </source>
</evidence>
<protein>
    <submittedName>
        <fullName evidence="5">TQXA domain-containing protein</fullName>
    </submittedName>
</protein>
<feature type="domain" description="Thioester" evidence="4">
    <location>
        <begin position="144"/>
        <end position="241"/>
    </location>
</feature>
<keyword evidence="2" id="KW-1133">Transmembrane helix</keyword>
<proteinExistence type="predicted"/>
<keyword evidence="2" id="KW-0812">Transmembrane</keyword>
<name>A0A7T4PFS7_9ACTN</name>
<dbReference type="InterPro" id="IPR008475">
    <property type="entry name" value="PLipase_C_C"/>
</dbReference>
<dbReference type="Pfam" id="PF08341">
    <property type="entry name" value="TED"/>
    <property type="match status" value="1"/>
</dbReference>
<dbReference type="AlphaFoldDB" id="A0A7T4PFS7"/>
<dbReference type="GO" id="GO:0016042">
    <property type="term" value="P:lipid catabolic process"/>
    <property type="evidence" value="ECO:0007669"/>
    <property type="project" value="InterPro"/>
</dbReference>
<keyword evidence="2" id="KW-0472">Membrane</keyword>
<dbReference type="InterPro" id="IPR023849">
    <property type="entry name" value="TQXA_dom"/>
</dbReference>
<dbReference type="InterPro" id="IPR013552">
    <property type="entry name" value="Thioester_dom"/>
</dbReference>
<feature type="region of interest" description="Disordered" evidence="1">
    <location>
        <begin position="461"/>
        <end position="486"/>
    </location>
</feature>
<feature type="domain" description="Bacterial phospholipase C C-terminal" evidence="3">
    <location>
        <begin position="386"/>
        <end position="446"/>
    </location>
</feature>
<reference evidence="5 6" key="1">
    <citation type="submission" date="2020-12" db="EMBL/GenBank/DDBJ databases">
        <title>Identification and biosynthesis of polyene macrolides produced by Streptomyces alfalfae Men-myco-93-63.</title>
        <authorList>
            <person name="Liu D."/>
            <person name="Li Y."/>
            <person name="Liu L."/>
            <person name="Han X."/>
            <person name="Shen F."/>
        </authorList>
    </citation>
    <scope>NUCLEOTIDE SEQUENCE [LARGE SCALE GENOMIC DNA]</scope>
    <source>
        <strain evidence="5 6">Men-myco-93-63</strain>
    </source>
</reference>
<dbReference type="NCBIfam" id="TIGR01167">
    <property type="entry name" value="LPXTG_anchor"/>
    <property type="match status" value="1"/>
</dbReference>
<dbReference type="Gene3D" id="1.10.150.480">
    <property type="match status" value="1"/>
</dbReference>
<evidence type="ECO:0000259" key="3">
    <source>
        <dbReference type="Pfam" id="PF05506"/>
    </source>
</evidence>
<evidence type="ECO:0000256" key="1">
    <source>
        <dbReference type="SAM" id="MobiDB-lite"/>
    </source>
</evidence>
<evidence type="ECO:0000313" key="6">
    <source>
        <dbReference type="Proteomes" id="UP000596130"/>
    </source>
</evidence>